<keyword evidence="3 7" id="KW-1133">Transmembrane helix</keyword>
<feature type="compositionally biased region" description="Basic and acidic residues" evidence="6">
    <location>
        <begin position="322"/>
        <end position="340"/>
    </location>
</feature>
<feature type="transmembrane region" description="Helical" evidence="7">
    <location>
        <begin position="99"/>
        <end position="119"/>
    </location>
</feature>
<evidence type="ECO:0000313" key="9">
    <source>
        <dbReference type="EMBL" id="KAK4464473.1"/>
    </source>
</evidence>
<dbReference type="EMBL" id="MU864948">
    <property type="protein sequence ID" value="KAK4464473.1"/>
    <property type="molecule type" value="Genomic_DNA"/>
</dbReference>
<feature type="compositionally biased region" description="Polar residues" evidence="6">
    <location>
        <begin position="341"/>
        <end position="351"/>
    </location>
</feature>
<comment type="caution">
    <text evidence="9">The sequence shown here is derived from an EMBL/GenBank/DDBJ whole genome shotgun (WGS) entry which is preliminary data.</text>
</comment>
<evidence type="ECO:0000256" key="3">
    <source>
        <dbReference type="ARBA" id="ARBA00022989"/>
    </source>
</evidence>
<protein>
    <recommendedName>
        <fullName evidence="8">Rhodopsin domain-containing protein</fullName>
    </recommendedName>
</protein>
<gene>
    <name evidence="9" type="ORF">QBC42DRAFT_220713</name>
</gene>
<evidence type="ECO:0000256" key="5">
    <source>
        <dbReference type="ARBA" id="ARBA00038359"/>
    </source>
</evidence>
<name>A0AAV9HY67_9PEZI</name>
<comment type="subcellular location">
    <subcellularLocation>
        <location evidence="1">Membrane</location>
        <topology evidence="1">Multi-pass membrane protein</topology>
    </subcellularLocation>
</comment>
<dbReference type="PANTHER" id="PTHR33048">
    <property type="entry name" value="PTH11-LIKE INTEGRAL MEMBRANE PROTEIN (AFU_ORTHOLOGUE AFUA_5G11245)"/>
    <property type="match status" value="1"/>
</dbReference>
<organism evidence="9 10">
    <name type="scientific">Cladorrhinum samala</name>
    <dbReference type="NCBI Taxonomy" id="585594"/>
    <lineage>
        <taxon>Eukaryota</taxon>
        <taxon>Fungi</taxon>
        <taxon>Dikarya</taxon>
        <taxon>Ascomycota</taxon>
        <taxon>Pezizomycotina</taxon>
        <taxon>Sordariomycetes</taxon>
        <taxon>Sordariomycetidae</taxon>
        <taxon>Sordariales</taxon>
        <taxon>Podosporaceae</taxon>
        <taxon>Cladorrhinum</taxon>
    </lineage>
</organism>
<feature type="region of interest" description="Disordered" evidence="6">
    <location>
        <begin position="372"/>
        <end position="394"/>
    </location>
</feature>
<keyword evidence="10" id="KW-1185">Reference proteome</keyword>
<comment type="similarity">
    <text evidence="5">Belongs to the SAT4 family.</text>
</comment>
<evidence type="ECO:0000256" key="2">
    <source>
        <dbReference type="ARBA" id="ARBA00022692"/>
    </source>
</evidence>
<proteinExistence type="inferred from homology"/>
<dbReference type="PANTHER" id="PTHR33048:SF19">
    <property type="entry name" value="MEMBRANE PROTEIN PTH11-LIKE, PUTATIVE (AFU_ORTHOLOGUE AFUA_1G14080)-RELATED"/>
    <property type="match status" value="1"/>
</dbReference>
<dbReference type="GO" id="GO:0016020">
    <property type="term" value="C:membrane"/>
    <property type="evidence" value="ECO:0007669"/>
    <property type="project" value="UniProtKB-SubCell"/>
</dbReference>
<feature type="transmembrane region" description="Helical" evidence="7">
    <location>
        <begin position="54"/>
        <end position="76"/>
    </location>
</feature>
<reference evidence="9" key="1">
    <citation type="journal article" date="2023" name="Mol. Phylogenet. Evol.">
        <title>Genome-scale phylogeny and comparative genomics of the fungal order Sordariales.</title>
        <authorList>
            <person name="Hensen N."/>
            <person name="Bonometti L."/>
            <person name="Westerberg I."/>
            <person name="Brannstrom I.O."/>
            <person name="Guillou S."/>
            <person name="Cros-Aarteil S."/>
            <person name="Calhoun S."/>
            <person name="Haridas S."/>
            <person name="Kuo A."/>
            <person name="Mondo S."/>
            <person name="Pangilinan J."/>
            <person name="Riley R."/>
            <person name="LaButti K."/>
            <person name="Andreopoulos B."/>
            <person name="Lipzen A."/>
            <person name="Chen C."/>
            <person name="Yan M."/>
            <person name="Daum C."/>
            <person name="Ng V."/>
            <person name="Clum A."/>
            <person name="Steindorff A."/>
            <person name="Ohm R.A."/>
            <person name="Martin F."/>
            <person name="Silar P."/>
            <person name="Natvig D.O."/>
            <person name="Lalanne C."/>
            <person name="Gautier V."/>
            <person name="Ament-Velasquez S.L."/>
            <person name="Kruys A."/>
            <person name="Hutchinson M.I."/>
            <person name="Powell A.J."/>
            <person name="Barry K."/>
            <person name="Miller A.N."/>
            <person name="Grigoriev I.V."/>
            <person name="Debuchy R."/>
            <person name="Gladieux P."/>
            <person name="Hiltunen Thoren M."/>
            <person name="Johannesson H."/>
        </authorList>
    </citation>
    <scope>NUCLEOTIDE SEQUENCE</scope>
    <source>
        <strain evidence="9">PSN324</strain>
    </source>
</reference>
<feature type="transmembrane region" description="Helical" evidence="7">
    <location>
        <begin position="257"/>
        <end position="279"/>
    </location>
</feature>
<feature type="transmembrane region" description="Helical" evidence="7">
    <location>
        <begin position="222"/>
        <end position="242"/>
    </location>
</feature>
<evidence type="ECO:0000256" key="6">
    <source>
        <dbReference type="SAM" id="MobiDB-lite"/>
    </source>
</evidence>
<keyword evidence="4 7" id="KW-0472">Membrane</keyword>
<feature type="transmembrane region" description="Helical" evidence="7">
    <location>
        <begin position="185"/>
        <end position="210"/>
    </location>
</feature>
<feature type="domain" description="Rhodopsin" evidence="8">
    <location>
        <begin position="36"/>
        <end position="270"/>
    </location>
</feature>
<dbReference type="InterPro" id="IPR052337">
    <property type="entry name" value="SAT4-like"/>
</dbReference>
<feature type="region of interest" description="Disordered" evidence="6">
    <location>
        <begin position="290"/>
        <end position="351"/>
    </location>
</feature>
<sequence length="459" mass="50303">MALYSSPPPARPFGEDKPTILTSWWITIFCAVIIGLRLLGRFVRVEKLFGEDKVAAAVLIPLFVRMALVHPVLAYGTNNVLVDPEMSSAALEEDVRRRVIGSSIVLAARVAYAATLWMLKLVTLEFFNRLVGVSGKKKFVRLLLFTRITLAATFIAAVISNLAECTPFRLYWQVTPDPGPKCRQAYANLMTVTAGNVLTDVMLIVFPVPIVMQSRLKPGQKALLIGLFSLHLVPVIIAIYRLPEIIEEHGYQATRTMWASVEILAATFATNALAIGTFVRDKGIKKRKFRYEPPNSTVRSRQESRAANNKASWDEDEGDETDGSHKIDKEGPRRAARDLESNGTFKETTTVAGKAAELGTIRSASMDSLIPRSFANPRSRSPMGRFNTSMPGPDAVTVMKTTTIEMTVSSAAGRTEGYEHEINGLRLTPMEGAVTANATSRGRGSGVIVRELKSIGHPA</sequence>
<evidence type="ECO:0000256" key="1">
    <source>
        <dbReference type="ARBA" id="ARBA00004141"/>
    </source>
</evidence>
<keyword evidence="2 7" id="KW-0812">Transmembrane</keyword>
<evidence type="ECO:0000256" key="4">
    <source>
        <dbReference type="ARBA" id="ARBA00023136"/>
    </source>
</evidence>
<accession>A0AAV9HY67</accession>
<reference evidence="9" key="2">
    <citation type="submission" date="2023-06" db="EMBL/GenBank/DDBJ databases">
        <authorList>
            <consortium name="Lawrence Berkeley National Laboratory"/>
            <person name="Mondo S.J."/>
            <person name="Hensen N."/>
            <person name="Bonometti L."/>
            <person name="Westerberg I."/>
            <person name="Brannstrom I.O."/>
            <person name="Guillou S."/>
            <person name="Cros-Aarteil S."/>
            <person name="Calhoun S."/>
            <person name="Haridas S."/>
            <person name="Kuo A."/>
            <person name="Pangilinan J."/>
            <person name="Riley R."/>
            <person name="Labutti K."/>
            <person name="Andreopoulos B."/>
            <person name="Lipzen A."/>
            <person name="Chen C."/>
            <person name="Yanf M."/>
            <person name="Daum C."/>
            <person name="Ng V."/>
            <person name="Clum A."/>
            <person name="Steindorff A."/>
            <person name="Ohm R."/>
            <person name="Martin F."/>
            <person name="Silar P."/>
            <person name="Natvig D."/>
            <person name="Lalanne C."/>
            <person name="Gautier V."/>
            <person name="Ament-Velasquez S.L."/>
            <person name="Kruys A."/>
            <person name="Hutchinson M.I."/>
            <person name="Powell A.J."/>
            <person name="Barry K."/>
            <person name="Miller A.N."/>
            <person name="Grigoriev I.V."/>
            <person name="Debuchy R."/>
            <person name="Gladieux P."/>
            <person name="Thoren M.H."/>
            <person name="Johannesson H."/>
        </authorList>
    </citation>
    <scope>NUCLEOTIDE SEQUENCE</scope>
    <source>
        <strain evidence="9">PSN324</strain>
    </source>
</reference>
<dbReference type="InterPro" id="IPR049326">
    <property type="entry name" value="Rhodopsin_dom_fungi"/>
</dbReference>
<feature type="compositionally biased region" description="Polar residues" evidence="6">
    <location>
        <begin position="294"/>
        <end position="311"/>
    </location>
</feature>
<evidence type="ECO:0000256" key="7">
    <source>
        <dbReference type="SAM" id="Phobius"/>
    </source>
</evidence>
<dbReference type="Proteomes" id="UP001321749">
    <property type="component" value="Unassembled WGS sequence"/>
</dbReference>
<evidence type="ECO:0000313" key="10">
    <source>
        <dbReference type="Proteomes" id="UP001321749"/>
    </source>
</evidence>
<feature type="transmembrane region" description="Helical" evidence="7">
    <location>
        <begin position="20"/>
        <end position="42"/>
    </location>
</feature>
<dbReference type="Pfam" id="PF20684">
    <property type="entry name" value="Fung_rhodopsin"/>
    <property type="match status" value="1"/>
</dbReference>
<feature type="transmembrane region" description="Helical" evidence="7">
    <location>
        <begin position="139"/>
        <end position="163"/>
    </location>
</feature>
<evidence type="ECO:0000259" key="8">
    <source>
        <dbReference type="Pfam" id="PF20684"/>
    </source>
</evidence>
<dbReference type="AlphaFoldDB" id="A0AAV9HY67"/>